<dbReference type="EMBL" id="QDDR01000002">
    <property type="protein sequence ID" value="PVE48475.1"/>
    <property type="molecule type" value="Genomic_DNA"/>
</dbReference>
<reference evidence="2 3" key="1">
    <citation type="journal article" date="2011" name="Syst. Appl. Microbiol.">
        <title>Defluviimonas denitrificans gen. nov., sp. nov., and Pararhodobacter aggregans gen. nov., sp. nov., non-phototrophic Rhodobacteraceae from the biofilter of a marine aquaculture.</title>
        <authorList>
            <person name="Foesel B.U."/>
            <person name="Drake H.L."/>
            <person name="Schramm A."/>
        </authorList>
    </citation>
    <scope>NUCLEOTIDE SEQUENCE [LARGE SCALE GENOMIC DNA]</scope>
    <source>
        <strain evidence="2 3">D1-19</strain>
    </source>
</reference>
<evidence type="ECO:0000259" key="1">
    <source>
        <dbReference type="Pfam" id="PF13521"/>
    </source>
</evidence>
<gene>
    <name evidence="2" type="ORF">DDE23_05285</name>
</gene>
<dbReference type="InterPro" id="IPR027417">
    <property type="entry name" value="P-loop_NTPase"/>
</dbReference>
<dbReference type="Pfam" id="PF13521">
    <property type="entry name" value="AAA_28"/>
    <property type="match status" value="1"/>
</dbReference>
<protein>
    <submittedName>
        <fullName evidence="2">ATPase</fullName>
    </submittedName>
</protein>
<dbReference type="RefSeq" id="WP_107750638.1">
    <property type="nucleotide sequence ID" value="NZ_QBKF01000002.1"/>
</dbReference>
<dbReference type="AlphaFoldDB" id="A0A2T7UUM6"/>
<dbReference type="Proteomes" id="UP000244810">
    <property type="component" value="Unassembled WGS sequence"/>
</dbReference>
<comment type="caution">
    <text evidence="2">The sequence shown here is derived from an EMBL/GenBank/DDBJ whole genome shotgun (WGS) entry which is preliminary data.</text>
</comment>
<name>A0A2T7UUM6_9RHOB</name>
<evidence type="ECO:0000313" key="3">
    <source>
        <dbReference type="Proteomes" id="UP000244810"/>
    </source>
</evidence>
<feature type="domain" description="NadR/Ttd14 AAA" evidence="1">
    <location>
        <begin position="6"/>
        <end position="169"/>
    </location>
</feature>
<dbReference type="SUPFAM" id="SSF52540">
    <property type="entry name" value="P-loop containing nucleoside triphosphate hydrolases"/>
    <property type="match status" value="1"/>
</dbReference>
<evidence type="ECO:0000313" key="2">
    <source>
        <dbReference type="EMBL" id="PVE48475.1"/>
    </source>
</evidence>
<dbReference type="InterPro" id="IPR038727">
    <property type="entry name" value="NadR/Ttd14_AAA_dom"/>
</dbReference>
<proteinExistence type="predicted"/>
<dbReference type="Gene3D" id="3.40.50.300">
    <property type="entry name" value="P-loop containing nucleotide triphosphate hydrolases"/>
    <property type="match status" value="1"/>
</dbReference>
<sequence length="181" mass="19835">MNTRLFVLTGGPGSGKTTLLAALAEAGLATMPEAGRAIIRDQIRIGGPGWHGQDRRLFAELMLGWEMRSWHAAQEVEGPVFFDRGIPDVIGYLSLYEGHVPAHVTRAARLCRYHPTVLLAPPWPEIFEQDEDRGQDFAEAVATAQAMERAYAGAGYDLLPLPLAPVAERVDFVLDLLDRSA</sequence>
<accession>A0A2T7UUM6</accession>
<organism evidence="2 3">
    <name type="scientific">Pararhodobacter aggregans</name>
    <dbReference type="NCBI Taxonomy" id="404875"/>
    <lineage>
        <taxon>Bacteria</taxon>
        <taxon>Pseudomonadati</taxon>
        <taxon>Pseudomonadota</taxon>
        <taxon>Alphaproteobacteria</taxon>
        <taxon>Rhodobacterales</taxon>
        <taxon>Paracoccaceae</taxon>
        <taxon>Pararhodobacter</taxon>
    </lineage>
</organism>
<dbReference type="OrthoDB" id="5638848at2"/>
<keyword evidence="3" id="KW-1185">Reference proteome</keyword>